<comment type="caution">
    <text evidence="3">The sequence shown here is derived from an EMBL/GenBank/DDBJ whole genome shotgun (WGS) entry which is preliminary data.</text>
</comment>
<accession>A0ABV2CPQ4</accession>
<gene>
    <name evidence="3" type="ORF">ABVT11_08680</name>
</gene>
<keyword evidence="1" id="KW-1133">Transmembrane helix</keyword>
<proteinExistence type="predicted"/>
<keyword evidence="4" id="KW-1185">Reference proteome</keyword>
<evidence type="ECO:0000259" key="2">
    <source>
        <dbReference type="Pfam" id="PF04892"/>
    </source>
</evidence>
<organism evidence="3 4">
    <name type="scientific">Uliginosibacterium paludis</name>
    <dbReference type="NCBI Taxonomy" id="1615952"/>
    <lineage>
        <taxon>Bacteria</taxon>
        <taxon>Pseudomonadati</taxon>
        <taxon>Pseudomonadota</taxon>
        <taxon>Betaproteobacteria</taxon>
        <taxon>Rhodocyclales</taxon>
        <taxon>Zoogloeaceae</taxon>
        <taxon>Uliginosibacterium</taxon>
    </lineage>
</organism>
<dbReference type="RefSeq" id="WP_345923211.1">
    <property type="nucleotide sequence ID" value="NZ_JBDIVF010000001.1"/>
</dbReference>
<dbReference type="Proteomes" id="UP001548590">
    <property type="component" value="Unassembled WGS sequence"/>
</dbReference>
<feature type="transmembrane region" description="Helical" evidence="1">
    <location>
        <begin position="44"/>
        <end position="72"/>
    </location>
</feature>
<dbReference type="NCBIfam" id="NF037970">
    <property type="entry name" value="vanZ_1"/>
    <property type="match status" value="1"/>
</dbReference>
<feature type="domain" description="VanZ-like" evidence="2">
    <location>
        <begin position="36"/>
        <end position="107"/>
    </location>
</feature>
<evidence type="ECO:0000313" key="3">
    <source>
        <dbReference type="EMBL" id="MET1489900.1"/>
    </source>
</evidence>
<dbReference type="EMBL" id="JBEWLZ010000004">
    <property type="protein sequence ID" value="MET1489900.1"/>
    <property type="molecule type" value="Genomic_DNA"/>
</dbReference>
<reference evidence="3 4" key="1">
    <citation type="submission" date="2024-07" db="EMBL/GenBank/DDBJ databases">
        <title>Uliginosibacterium paludis KCTC:42655.</title>
        <authorList>
            <person name="Kim M.K."/>
        </authorList>
    </citation>
    <scope>NUCLEOTIDE SEQUENCE [LARGE SCALE GENOMIC DNA]</scope>
    <source>
        <strain evidence="3 4">KCTC 42655</strain>
    </source>
</reference>
<sequence>MTRLQLRVLSAMALALMLIALFAGGAQPEAAGLIPAPWDKLAHFAVFALFAALMRHGLGFPAVLAVLAAVLIGAGDEFHQMSLPGRFPGLDDWLADLAGALAGVWLAGKLPRLRTD</sequence>
<name>A0ABV2CPQ4_9RHOO</name>
<evidence type="ECO:0000313" key="4">
    <source>
        <dbReference type="Proteomes" id="UP001548590"/>
    </source>
</evidence>
<dbReference type="Pfam" id="PF04892">
    <property type="entry name" value="VanZ"/>
    <property type="match status" value="1"/>
</dbReference>
<evidence type="ECO:0000256" key="1">
    <source>
        <dbReference type="SAM" id="Phobius"/>
    </source>
</evidence>
<dbReference type="InterPro" id="IPR006976">
    <property type="entry name" value="VanZ-like"/>
</dbReference>
<protein>
    <submittedName>
        <fullName evidence="3">VanZ family protein</fullName>
    </submittedName>
</protein>
<keyword evidence="1" id="KW-0812">Transmembrane</keyword>
<keyword evidence="1" id="KW-0472">Membrane</keyword>